<evidence type="ECO:0000313" key="3">
    <source>
        <dbReference type="Proteomes" id="UP001283361"/>
    </source>
</evidence>
<dbReference type="Proteomes" id="UP001283361">
    <property type="component" value="Unassembled WGS sequence"/>
</dbReference>
<evidence type="ECO:0000256" key="1">
    <source>
        <dbReference type="SAM" id="MobiDB-lite"/>
    </source>
</evidence>
<proteinExistence type="predicted"/>
<keyword evidence="3" id="KW-1185">Reference proteome</keyword>
<feature type="region of interest" description="Disordered" evidence="1">
    <location>
        <begin position="33"/>
        <end position="67"/>
    </location>
</feature>
<dbReference type="AlphaFoldDB" id="A0AAE0YJC9"/>
<comment type="caution">
    <text evidence="2">The sequence shown here is derived from an EMBL/GenBank/DDBJ whole genome shotgun (WGS) entry which is preliminary data.</text>
</comment>
<organism evidence="2 3">
    <name type="scientific">Elysia crispata</name>
    <name type="common">lettuce slug</name>
    <dbReference type="NCBI Taxonomy" id="231223"/>
    <lineage>
        <taxon>Eukaryota</taxon>
        <taxon>Metazoa</taxon>
        <taxon>Spiralia</taxon>
        <taxon>Lophotrochozoa</taxon>
        <taxon>Mollusca</taxon>
        <taxon>Gastropoda</taxon>
        <taxon>Heterobranchia</taxon>
        <taxon>Euthyneura</taxon>
        <taxon>Panpulmonata</taxon>
        <taxon>Sacoglossa</taxon>
        <taxon>Placobranchoidea</taxon>
        <taxon>Plakobranchidae</taxon>
        <taxon>Elysia</taxon>
    </lineage>
</organism>
<reference evidence="2" key="1">
    <citation type="journal article" date="2023" name="G3 (Bethesda)">
        <title>A reference genome for the long-term kleptoplast-retaining sea slug Elysia crispata morphotype clarki.</title>
        <authorList>
            <person name="Eastman K.E."/>
            <person name="Pendleton A.L."/>
            <person name="Shaikh M.A."/>
            <person name="Suttiyut T."/>
            <person name="Ogas R."/>
            <person name="Tomko P."/>
            <person name="Gavelis G."/>
            <person name="Widhalm J.R."/>
            <person name="Wisecaver J.H."/>
        </authorList>
    </citation>
    <scope>NUCLEOTIDE SEQUENCE</scope>
    <source>
        <strain evidence="2">ECLA1</strain>
    </source>
</reference>
<gene>
    <name evidence="2" type="ORF">RRG08_065230</name>
</gene>
<sequence length="100" mass="10242">MTTATSGQGGQDDLAGIPLANITDHRLSLCGYLSSSHHSPGAGSALRARPSPAPGSRPVDGQDGQSTNLAAILCLTSQLDPGFSPDLSDARDRDDQISAR</sequence>
<feature type="compositionally biased region" description="Low complexity" evidence="1">
    <location>
        <begin position="33"/>
        <end position="58"/>
    </location>
</feature>
<name>A0AAE0YJC9_9GAST</name>
<dbReference type="EMBL" id="JAWDGP010006169">
    <property type="protein sequence ID" value="KAK3746065.1"/>
    <property type="molecule type" value="Genomic_DNA"/>
</dbReference>
<feature type="compositionally biased region" description="Basic and acidic residues" evidence="1">
    <location>
        <begin position="88"/>
        <end position="100"/>
    </location>
</feature>
<accession>A0AAE0YJC9</accession>
<evidence type="ECO:0000313" key="2">
    <source>
        <dbReference type="EMBL" id="KAK3746065.1"/>
    </source>
</evidence>
<feature type="region of interest" description="Disordered" evidence="1">
    <location>
        <begin position="79"/>
        <end position="100"/>
    </location>
</feature>
<protein>
    <submittedName>
        <fullName evidence="2">Uncharacterized protein</fullName>
    </submittedName>
</protein>